<sequence>MFAVHVVVVEIFKSLSDSPNSYETISEFHLNLKSVAPLCYRHDTILSIIDSRKSFNSNPLSGSYYGFIHIKMDRL</sequence>
<organism evidence="1">
    <name type="scientific">Octopus bimaculoides</name>
    <name type="common">California two-spotted octopus</name>
    <dbReference type="NCBI Taxonomy" id="37653"/>
    <lineage>
        <taxon>Eukaryota</taxon>
        <taxon>Metazoa</taxon>
        <taxon>Spiralia</taxon>
        <taxon>Lophotrochozoa</taxon>
        <taxon>Mollusca</taxon>
        <taxon>Cephalopoda</taxon>
        <taxon>Coleoidea</taxon>
        <taxon>Octopodiformes</taxon>
        <taxon>Octopoda</taxon>
        <taxon>Incirrata</taxon>
        <taxon>Octopodidae</taxon>
        <taxon>Octopus</taxon>
    </lineage>
</organism>
<evidence type="ECO:0000313" key="1">
    <source>
        <dbReference type="EMBL" id="KOF66891.1"/>
    </source>
</evidence>
<reference evidence="1" key="1">
    <citation type="submission" date="2015-07" db="EMBL/GenBank/DDBJ databases">
        <title>MeaNS - Measles Nucleotide Surveillance Program.</title>
        <authorList>
            <person name="Tran T."/>
            <person name="Druce J."/>
        </authorList>
    </citation>
    <scope>NUCLEOTIDE SEQUENCE</scope>
    <source>
        <strain evidence="1">UCB-OBI-ISO-001</strain>
        <tissue evidence="1">Gonad</tissue>
    </source>
</reference>
<proteinExistence type="predicted"/>
<protein>
    <submittedName>
        <fullName evidence="1">Uncharacterized protein</fullName>
    </submittedName>
</protein>
<gene>
    <name evidence="1" type="ORF">OCBIM_22011008mg</name>
</gene>
<dbReference type="AlphaFoldDB" id="A0A0L8FQ96"/>
<accession>A0A0L8FQ96</accession>
<dbReference type="EMBL" id="KQ427587">
    <property type="protein sequence ID" value="KOF66891.1"/>
    <property type="molecule type" value="Genomic_DNA"/>
</dbReference>
<name>A0A0L8FQ96_OCTBM</name>